<dbReference type="Proteomes" id="UP000294364">
    <property type="component" value="Chromosome"/>
</dbReference>
<reference evidence="19 20" key="1">
    <citation type="submission" date="2019-02" db="EMBL/GenBank/DDBJ databases">
        <authorList>
            <person name="Manzano-Marin A."/>
            <person name="Manzano-Marin A."/>
        </authorList>
    </citation>
    <scope>NUCLEOTIDE SEQUENCE [LARGE SCALE GENOMIC DNA]</scope>
    <source>
        <strain evidence="19 20">ErCicurtihirsuta</strain>
    </source>
</reference>
<comment type="similarity">
    <text evidence="3 15 16">Belongs to the ATPase epsilon chain family.</text>
</comment>
<dbReference type="FunFam" id="2.60.15.10:FF:000001">
    <property type="entry name" value="ATP synthase epsilon chain"/>
    <property type="match status" value="1"/>
</dbReference>
<evidence type="ECO:0000256" key="12">
    <source>
        <dbReference type="ARBA" id="ARBA00023310"/>
    </source>
</evidence>
<dbReference type="HAMAP" id="MF_00530">
    <property type="entry name" value="ATP_synth_epsil_bac"/>
    <property type="match status" value="1"/>
</dbReference>
<dbReference type="OrthoDB" id="9791445at2"/>
<keyword evidence="6 15" id="KW-0813">Transport</keyword>
<dbReference type="SUPFAM" id="SSF51344">
    <property type="entry name" value="Epsilon subunit of F1F0-ATP synthase N-terminal domain"/>
    <property type="match status" value="1"/>
</dbReference>
<dbReference type="NCBIfam" id="NF001847">
    <property type="entry name" value="PRK00571.1-4"/>
    <property type="match status" value="1"/>
</dbReference>
<dbReference type="GO" id="GO:0045259">
    <property type="term" value="C:proton-transporting ATP synthase complex"/>
    <property type="evidence" value="ECO:0007669"/>
    <property type="project" value="UniProtKB-KW"/>
</dbReference>
<dbReference type="GO" id="GO:0046933">
    <property type="term" value="F:proton-transporting ATP synthase activity, rotational mechanism"/>
    <property type="evidence" value="ECO:0007669"/>
    <property type="project" value="UniProtKB-UniRule"/>
</dbReference>
<keyword evidence="12 15" id="KW-0066">ATP synthesis</keyword>
<evidence type="ECO:0000256" key="4">
    <source>
        <dbReference type="ARBA" id="ARBA00011648"/>
    </source>
</evidence>
<dbReference type="InterPro" id="IPR020546">
    <property type="entry name" value="ATP_synth_F1_dsu/esu_N"/>
</dbReference>
<evidence type="ECO:0000256" key="10">
    <source>
        <dbReference type="ARBA" id="ARBA00023136"/>
    </source>
</evidence>
<name>A0A451CZ09_9GAMM</name>
<evidence type="ECO:0000256" key="2">
    <source>
        <dbReference type="ARBA" id="ARBA00004202"/>
    </source>
</evidence>
<evidence type="ECO:0000256" key="8">
    <source>
        <dbReference type="ARBA" id="ARBA00022781"/>
    </source>
</evidence>
<dbReference type="Gene3D" id="2.60.15.10">
    <property type="entry name" value="F0F1 ATP synthase delta/epsilon subunit, N-terminal"/>
    <property type="match status" value="1"/>
</dbReference>
<evidence type="ECO:0000256" key="5">
    <source>
        <dbReference type="ARBA" id="ARBA00014480"/>
    </source>
</evidence>
<dbReference type="GO" id="GO:0005886">
    <property type="term" value="C:plasma membrane"/>
    <property type="evidence" value="ECO:0007669"/>
    <property type="project" value="UniProtKB-SubCell"/>
</dbReference>
<keyword evidence="8 15" id="KW-0375">Hydrogen ion transport</keyword>
<feature type="domain" description="ATP synthase F1 complex delta/epsilon subunit N-terminal" evidence="18">
    <location>
        <begin position="5"/>
        <end position="84"/>
    </location>
</feature>
<dbReference type="PANTHER" id="PTHR13822:SF10">
    <property type="entry name" value="ATP SYNTHASE EPSILON CHAIN, CHLOROPLASTIC"/>
    <property type="match status" value="1"/>
</dbReference>
<evidence type="ECO:0000256" key="14">
    <source>
        <dbReference type="ARBA" id="ARBA00031795"/>
    </source>
</evidence>
<organism evidence="19 20">
    <name type="scientific">Candidatus Erwinia haradaeae</name>
    <dbReference type="NCBI Taxonomy" id="1922217"/>
    <lineage>
        <taxon>Bacteria</taxon>
        <taxon>Pseudomonadati</taxon>
        <taxon>Pseudomonadota</taxon>
        <taxon>Gammaproteobacteria</taxon>
        <taxon>Enterobacterales</taxon>
        <taxon>Erwiniaceae</taxon>
        <taxon>Erwinia</taxon>
    </lineage>
</organism>
<dbReference type="GO" id="GO:0005524">
    <property type="term" value="F:ATP binding"/>
    <property type="evidence" value="ECO:0007669"/>
    <property type="project" value="UniProtKB-UniRule"/>
</dbReference>
<dbReference type="Pfam" id="PF00401">
    <property type="entry name" value="ATP-synt_DE"/>
    <property type="match status" value="1"/>
</dbReference>
<comment type="subcellular location">
    <subcellularLocation>
        <location evidence="2 15">Cell membrane</location>
        <topology evidence="2 15">Peripheral membrane protein</topology>
    </subcellularLocation>
</comment>
<dbReference type="InterPro" id="IPR036771">
    <property type="entry name" value="ATPsynth_dsu/esu_N"/>
</dbReference>
<evidence type="ECO:0000313" key="19">
    <source>
        <dbReference type="EMBL" id="VFP78369.1"/>
    </source>
</evidence>
<keyword evidence="10 15" id="KW-0472">Membrane</keyword>
<dbReference type="PANTHER" id="PTHR13822">
    <property type="entry name" value="ATP SYNTHASE DELTA/EPSILON CHAIN"/>
    <property type="match status" value="1"/>
</dbReference>
<dbReference type="RefSeq" id="WP_157991750.1">
    <property type="nucleotide sequence ID" value="NZ_LR217698.1"/>
</dbReference>
<evidence type="ECO:0000256" key="6">
    <source>
        <dbReference type="ARBA" id="ARBA00022448"/>
    </source>
</evidence>
<evidence type="ECO:0000256" key="1">
    <source>
        <dbReference type="ARBA" id="ARBA00003543"/>
    </source>
</evidence>
<evidence type="ECO:0000256" key="15">
    <source>
        <dbReference type="HAMAP-Rule" id="MF_00530"/>
    </source>
</evidence>
<dbReference type="Gene3D" id="1.20.5.440">
    <property type="entry name" value="ATP synthase delta/epsilon subunit, C-terminal domain"/>
    <property type="match status" value="1"/>
</dbReference>
<dbReference type="AlphaFoldDB" id="A0A451CZ09"/>
<comment type="subunit">
    <text evidence="4 15 16">F-type ATPases have 2 components, CF(1) - the catalytic core - and CF(0) - the membrane proton channel. CF(1) has five subunits: alpha(3), beta(3), gamma(1), delta(1), epsilon(1). CF(0) has three main subunits: a, b and c.</text>
</comment>
<evidence type="ECO:0000256" key="11">
    <source>
        <dbReference type="ARBA" id="ARBA00023196"/>
    </source>
</evidence>
<protein>
    <recommendedName>
        <fullName evidence="5 15">ATP synthase epsilon chain</fullName>
    </recommendedName>
    <alternativeName>
        <fullName evidence="14 15">ATP synthase F1 sector epsilon subunit</fullName>
    </alternativeName>
    <alternativeName>
        <fullName evidence="13 15">F-ATPase epsilon subunit</fullName>
    </alternativeName>
</protein>
<dbReference type="InterPro" id="IPR036794">
    <property type="entry name" value="ATP_F1_dsu/esu_C_sf"/>
</dbReference>
<dbReference type="SUPFAM" id="SSF46604">
    <property type="entry name" value="Epsilon subunit of F1F0-ATP synthase C-terminal domain"/>
    <property type="match status" value="1"/>
</dbReference>
<evidence type="ECO:0000259" key="17">
    <source>
        <dbReference type="Pfam" id="PF00401"/>
    </source>
</evidence>
<feature type="domain" description="ATP synthase epsilon subunit C-terminal" evidence="17">
    <location>
        <begin position="89"/>
        <end position="132"/>
    </location>
</feature>
<dbReference type="Pfam" id="PF02823">
    <property type="entry name" value="ATP-synt_DE_N"/>
    <property type="match status" value="1"/>
</dbReference>
<evidence type="ECO:0000256" key="7">
    <source>
        <dbReference type="ARBA" id="ARBA00022475"/>
    </source>
</evidence>
<evidence type="ECO:0000256" key="13">
    <source>
        <dbReference type="ARBA" id="ARBA00030215"/>
    </source>
</evidence>
<keyword evidence="11 15" id="KW-0139">CF(1)</keyword>
<comment type="function">
    <text evidence="1 15">Produces ATP from ADP in the presence of a proton gradient across the membrane.</text>
</comment>
<evidence type="ECO:0000256" key="9">
    <source>
        <dbReference type="ARBA" id="ARBA00023065"/>
    </source>
</evidence>
<dbReference type="InterPro" id="IPR020547">
    <property type="entry name" value="ATP_synth_F1_esu_C"/>
</dbReference>
<evidence type="ECO:0000256" key="16">
    <source>
        <dbReference type="RuleBase" id="RU003656"/>
    </source>
</evidence>
<evidence type="ECO:0000259" key="18">
    <source>
        <dbReference type="Pfam" id="PF02823"/>
    </source>
</evidence>
<sequence>MISGFQLDVVSAELQIFSGIVQSIQVSGSEGEMGIRSNHTPILTSIKPGMVQILKKNGAKEIIYLSGGILEVHRNIVMILADSAIRGNNLDEKRVASAKKEAMEIIKQHNCDSDVIEASIKLTKALAQLRVIDLIKKENIYIKNLTNIVH</sequence>
<dbReference type="CDD" id="cd12152">
    <property type="entry name" value="F1-ATPase_delta"/>
    <property type="match status" value="1"/>
</dbReference>
<proteinExistence type="inferred from homology"/>
<keyword evidence="7 15" id="KW-1003">Cell membrane</keyword>
<dbReference type="NCBIfam" id="TIGR01216">
    <property type="entry name" value="ATP_synt_epsi"/>
    <property type="match status" value="1"/>
</dbReference>
<gene>
    <name evidence="15 19" type="primary">atpC</name>
    <name evidence="19" type="ORF">ERCICURT3053_023</name>
</gene>
<evidence type="ECO:0000256" key="3">
    <source>
        <dbReference type="ARBA" id="ARBA00005712"/>
    </source>
</evidence>
<accession>A0A451CZ09</accession>
<dbReference type="InterPro" id="IPR001469">
    <property type="entry name" value="ATP_synth_F1_dsu/esu"/>
</dbReference>
<keyword evidence="9 15" id="KW-0406">Ion transport</keyword>
<dbReference type="EMBL" id="LR217698">
    <property type="protein sequence ID" value="VFP78369.1"/>
    <property type="molecule type" value="Genomic_DNA"/>
</dbReference>
<evidence type="ECO:0000313" key="20">
    <source>
        <dbReference type="Proteomes" id="UP000294364"/>
    </source>
</evidence>